<dbReference type="AlphaFoldDB" id="A0A2W7NA79"/>
<comment type="subcellular location">
    <subcellularLocation>
        <location evidence="1">Cell membrane</location>
        <topology evidence="1">Multi-pass membrane protein</topology>
    </subcellularLocation>
</comment>
<feature type="transmembrane region" description="Helical" evidence="9">
    <location>
        <begin position="12"/>
        <end position="39"/>
    </location>
</feature>
<dbReference type="RefSeq" id="WP_111536921.1">
    <property type="nucleotide sequence ID" value="NZ_QKZL01000005.1"/>
</dbReference>
<feature type="transmembrane region" description="Helical" evidence="9">
    <location>
        <begin position="95"/>
        <end position="117"/>
    </location>
</feature>
<dbReference type="GO" id="GO:0005886">
    <property type="term" value="C:plasma membrane"/>
    <property type="evidence" value="ECO:0007669"/>
    <property type="project" value="UniProtKB-SubCell"/>
</dbReference>
<proteinExistence type="inferred from homology"/>
<evidence type="ECO:0000256" key="7">
    <source>
        <dbReference type="ARBA" id="ARBA00023136"/>
    </source>
</evidence>
<reference evidence="10 11" key="1">
    <citation type="submission" date="2018-06" db="EMBL/GenBank/DDBJ databases">
        <title>Genomic Encyclopedia of Archaeal and Bacterial Type Strains, Phase II (KMG-II): from individual species to whole genera.</title>
        <authorList>
            <person name="Goeker M."/>
        </authorList>
    </citation>
    <scope>NUCLEOTIDE SEQUENCE [LARGE SCALE GENOMIC DNA]</scope>
    <source>
        <strain evidence="10 11">DSM 22009</strain>
    </source>
</reference>
<dbReference type="PANTHER" id="PTHR11795:SF445">
    <property type="entry name" value="AMINO ACID ABC TRANSPORTER PERMEASE PROTEIN"/>
    <property type="match status" value="1"/>
</dbReference>
<keyword evidence="7 9" id="KW-0472">Membrane</keyword>
<keyword evidence="4 9" id="KW-0812">Transmembrane</keyword>
<feature type="transmembrane region" description="Helical" evidence="9">
    <location>
        <begin position="59"/>
        <end position="83"/>
    </location>
</feature>
<organism evidence="10 11">
    <name type="scientific">Palleronia aestuarii</name>
    <dbReference type="NCBI Taxonomy" id="568105"/>
    <lineage>
        <taxon>Bacteria</taxon>
        <taxon>Pseudomonadati</taxon>
        <taxon>Pseudomonadota</taxon>
        <taxon>Alphaproteobacteria</taxon>
        <taxon>Rhodobacterales</taxon>
        <taxon>Roseobacteraceae</taxon>
        <taxon>Palleronia</taxon>
    </lineage>
</organism>
<keyword evidence="6 9" id="KW-1133">Transmembrane helix</keyword>
<evidence type="ECO:0000256" key="2">
    <source>
        <dbReference type="ARBA" id="ARBA00022448"/>
    </source>
</evidence>
<feature type="transmembrane region" description="Helical" evidence="9">
    <location>
        <begin position="242"/>
        <end position="260"/>
    </location>
</feature>
<evidence type="ECO:0000256" key="8">
    <source>
        <dbReference type="ARBA" id="ARBA00037998"/>
    </source>
</evidence>
<dbReference type="GO" id="GO:0006865">
    <property type="term" value="P:amino acid transport"/>
    <property type="evidence" value="ECO:0007669"/>
    <property type="project" value="UniProtKB-KW"/>
</dbReference>
<feature type="transmembrane region" description="Helical" evidence="9">
    <location>
        <begin position="266"/>
        <end position="285"/>
    </location>
</feature>
<dbReference type="InterPro" id="IPR052157">
    <property type="entry name" value="BCAA_transport_permease"/>
</dbReference>
<gene>
    <name evidence="10" type="ORF">LX81_01783</name>
</gene>
<evidence type="ECO:0000313" key="10">
    <source>
        <dbReference type="EMBL" id="PZX17151.1"/>
    </source>
</evidence>
<dbReference type="OrthoDB" id="9810089at2"/>
<dbReference type="CDD" id="cd06582">
    <property type="entry name" value="TM_PBP1_LivH_like"/>
    <property type="match status" value="1"/>
</dbReference>
<evidence type="ECO:0000256" key="5">
    <source>
        <dbReference type="ARBA" id="ARBA00022970"/>
    </source>
</evidence>
<keyword evidence="2" id="KW-0813">Transport</keyword>
<sequence length="295" mass="31337">MQTFLQIIANGLMLGGLFAIVAVGLTLIFGIVKVVNFAHGEFLMVGMYATYLLTTGLGVHPYATAIAVVPILFVLGALTQRFLIQPLMNARDEHIQIFATVGLSTALINLALLLFGADIANTPNYQLRSQVEIGPVRLLQGQLWVFLAAILLVTGLQLFLKRTNIGRAIRATAQNRAAARLMGINDRFVYILTFGIGAACVGLGSALIAPLYPSSPTIGTYFVLIAFVVVVLGGLGSIPGAFFGALLIGLVDALSGFYIGSDLREAVVFGIFLVILILKPSGLFGTRMSLSHVSP</sequence>
<evidence type="ECO:0000256" key="6">
    <source>
        <dbReference type="ARBA" id="ARBA00022989"/>
    </source>
</evidence>
<evidence type="ECO:0000256" key="9">
    <source>
        <dbReference type="SAM" id="Phobius"/>
    </source>
</evidence>
<dbReference type="GO" id="GO:0022857">
    <property type="term" value="F:transmembrane transporter activity"/>
    <property type="evidence" value="ECO:0007669"/>
    <property type="project" value="InterPro"/>
</dbReference>
<comment type="caution">
    <text evidence="10">The sequence shown here is derived from an EMBL/GenBank/DDBJ whole genome shotgun (WGS) entry which is preliminary data.</text>
</comment>
<evidence type="ECO:0000256" key="4">
    <source>
        <dbReference type="ARBA" id="ARBA00022692"/>
    </source>
</evidence>
<dbReference type="EMBL" id="QKZL01000005">
    <property type="protein sequence ID" value="PZX17151.1"/>
    <property type="molecule type" value="Genomic_DNA"/>
</dbReference>
<dbReference type="Pfam" id="PF02653">
    <property type="entry name" value="BPD_transp_2"/>
    <property type="match status" value="1"/>
</dbReference>
<keyword evidence="3" id="KW-1003">Cell membrane</keyword>
<keyword evidence="11" id="KW-1185">Reference proteome</keyword>
<evidence type="ECO:0000256" key="1">
    <source>
        <dbReference type="ARBA" id="ARBA00004651"/>
    </source>
</evidence>
<evidence type="ECO:0000256" key="3">
    <source>
        <dbReference type="ARBA" id="ARBA00022475"/>
    </source>
</evidence>
<dbReference type="Proteomes" id="UP000248916">
    <property type="component" value="Unassembled WGS sequence"/>
</dbReference>
<feature type="transmembrane region" description="Helical" evidence="9">
    <location>
        <begin position="188"/>
        <end position="212"/>
    </location>
</feature>
<comment type="similarity">
    <text evidence="8">Belongs to the binding-protein-dependent transport system permease family. LivHM subfamily.</text>
</comment>
<dbReference type="PANTHER" id="PTHR11795">
    <property type="entry name" value="BRANCHED-CHAIN AMINO ACID TRANSPORT SYSTEM PERMEASE PROTEIN LIVH"/>
    <property type="match status" value="1"/>
</dbReference>
<dbReference type="InterPro" id="IPR001851">
    <property type="entry name" value="ABC_transp_permease"/>
</dbReference>
<keyword evidence="5" id="KW-0029">Amino-acid transport</keyword>
<name>A0A2W7NA79_9RHOB</name>
<accession>A0A2W7NA79</accession>
<evidence type="ECO:0000313" key="11">
    <source>
        <dbReference type="Proteomes" id="UP000248916"/>
    </source>
</evidence>
<protein>
    <submittedName>
        <fullName evidence="10">Branched-chain amino acid transport system permease protein</fullName>
    </submittedName>
</protein>
<feature type="transmembrane region" description="Helical" evidence="9">
    <location>
        <begin position="143"/>
        <end position="160"/>
    </location>
</feature>